<evidence type="ECO:0000256" key="1">
    <source>
        <dbReference type="SAM" id="Coils"/>
    </source>
</evidence>
<dbReference type="EMBL" id="BRXX01000067">
    <property type="protein sequence ID" value="GMH87020.1"/>
    <property type="molecule type" value="Genomic_DNA"/>
</dbReference>
<feature type="coiled-coil region" evidence="1">
    <location>
        <begin position="131"/>
        <end position="221"/>
    </location>
</feature>
<dbReference type="AlphaFoldDB" id="A0A9W7ER86"/>
<feature type="region of interest" description="Disordered" evidence="2">
    <location>
        <begin position="1"/>
        <end position="62"/>
    </location>
</feature>
<feature type="coiled-coil region" evidence="1">
    <location>
        <begin position="324"/>
        <end position="652"/>
    </location>
</feature>
<feature type="compositionally biased region" description="Basic and acidic residues" evidence="2">
    <location>
        <begin position="773"/>
        <end position="784"/>
    </location>
</feature>
<evidence type="ECO:0000256" key="2">
    <source>
        <dbReference type="SAM" id="MobiDB-lite"/>
    </source>
</evidence>
<sequence>MEATQAHQLHHNDKQPQRPPAANQITPEKMEAPANTLNQGRSNKITSSSSTNAPTHQRSTNPVVSLLLENSETHKKMTTEQLPNLLSTVENLASLLKATIADAKAAPVPNKKHLETLGSTLNEGQEAKTKLQQSVQANRELSKQAKQLKAELSAQGQTHSQLQVDHEAVNSKLKNSMERVNVLESQRMEAEEVVAKEQERIRELEREAAAMKSAKDDADLEHHAQQEQTNQIVNDLKATLESKGTLIMEMAGQNKSSQATIMKLKVQAEALEKEKVDLIETMTSKDKVVKGMTDRLGVAEANVEALTSECDSLRGLLGDGREKAAALEKEVTYEQGQNTEAENRLTEMTTHYVNAKQQCETLKQSNNDVLKKNAEMVCSFSEKIAALTGENSMLTQRMNFAVNESDELRKELDENNRIANEHEQMYEKMSLELKRRNEQAALFEIQHESLVNQVKTLTSSNSELKSRLQSASERCISLTETSSAGESTVKSLEQKLRIEQEKNHNMTIELANSVDAGKKKGSEVDRIERELSELKLANESLRSANDKYEGMVSCYKEKEDSFVFLEHKIGGLEDELREKDEEINRLKEFNSAQVQNVNALKSEADMFAYKYQNLEEQVTTTRQREEEAREGLKKVETKCEGLTDEVRRLKQRGEEGRSAFANMTRMMKEVEERSTEGTVEREKEIERLTQRCKVLGEAVGRLSGAGGGKENNANGSSAASNCALSEHEAWYAQIRQVQPQEQPQELSQPQADVYDFSDVPSPMPPVPTSPFPEKLRAKVHEGAKKAKATKKKKRSSAGRN</sequence>
<organism evidence="3 4">
    <name type="scientific">Triparma verrucosa</name>
    <dbReference type="NCBI Taxonomy" id="1606542"/>
    <lineage>
        <taxon>Eukaryota</taxon>
        <taxon>Sar</taxon>
        <taxon>Stramenopiles</taxon>
        <taxon>Ochrophyta</taxon>
        <taxon>Bolidophyceae</taxon>
        <taxon>Parmales</taxon>
        <taxon>Triparmaceae</taxon>
        <taxon>Triparma</taxon>
    </lineage>
</organism>
<protein>
    <submittedName>
        <fullName evidence="3">Uncharacterized protein</fullName>
    </submittedName>
</protein>
<feature type="compositionally biased region" description="Basic residues" evidence="2">
    <location>
        <begin position="785"/>
        <end position="800"/>
    </location>
</feature>
<keyword evidence="1" id="KW-0175">Coiled coil</keyword>
<feature type="coiled-coil region" evidence="1">
    <location>
        <begin position="254"/>
        <end position="281"/>
    </location>
</feature>
<evidence type="ECO:0000313" key="3">
    <source>
        <dbReference type="EMBL" id="GMH87020.1"/>
    </source>
</evidence>
<dbReference type="Proteomes" id="UP001165160">
    <property type="component" value="Unassembled WGS sequence"/>
</dbReference>
<feature type="compositionally biased region" description="Low complexity" evidence="2">
    <location>
        <begin position="737"/>
        <end position="760"/>
    </location>
</feature>
<accession>A0A9W7ER86</accession>
<feature type="region of interest" description="Disordered" evidence="2">
    <location>
        <begin position="700"/>
        <end position="720"/>
    </location>
</feature>
<feature type="compositionally biased region" description="Pro residues" evidence="2">
    <location>
        <begin position="761"/>
        <end position="770"/>
    </location>
</feature>
<gene>
    <name evidence="3" type="ORF">TrVE_jg13485</name>
</gene>
<comment type="caution">
    <text evidence="3">The sequence shown here is derived from an EMBL/GenBank/DDBJ whole genome shotgun (WGS) entry which is preliminary data.</text>
</comment>
<feature type="compositionally biased region" description="Low complexity" evidence="2">
    <location>
        <begin position="710"/>
        <end position="720"/>
    </location>
</feature>
<reference evidence="4" key="1">
    <citation type="journal article" date="2023" name="Commun. Biol.">
        <title>Genome analysis of Parmales, the sister group of diatoms, reveals the evolutionary specialization of diatoms from phago-mixotrophs to photoautotrophs.</title>
        <authorList>
            <person name="Ban H."/>
            <person name="Sato S."/>
            <person name="Yoshikawa S."/>
            <person name="Yamada K."/>
            <person name="Nakamura Y."/>
            <person name="Ichinomiya M."/>
            <person name="Sato N."/>
            <person name="Blanc-Mathieu R."/>
            <person name="Endo H."/>
            <person name="Kuwata A."/>
            <person name="Ogata H."/>
        </authorList>
    </citation>
    <scope>NUCLEOTIDE SEQUENCE [LARGE SCALE GENOMIC DNA]</scope>
    <source>
        <strain evidence="4">NIES 3699</strain>
    </source>
</reference>
<evidence type="ECO:0000313" key="4">
    <source>
        <dbReference type="Proteomes" id="UP001165160"/>
    </source>
</evidence>
<feature type="compositionally biased region" description="Polar residues" evidence="2">
    <location>
        <begin position="35"/>
        <end position="62"/>
    </location>
</feature>
<name>A0A9W7ER86_9STRA</name>
<feature type="region of interest" description="Disordered" evidence="2">
    <location>
        <begin position="737"/>
        <end position="800"/>
    </location>
</feature>
<keyword evidence="4" id="KW-1185">Reference proteome</keyword>
<proteinExistence type="predicted"/>